<reference evidence="3" key="1">
    <citation type="submission" date="2021-03" db="EMBL/GenBank/DDBJ databases">
        <title>Chromosome level genome of the anhydrobiotic midge Polypedilum vanderplanki.</title>
        <authorList>
            <person name="Yoshida Y."/>
            <person name="Kikawada T."/>
            <person name="Gusev O."/>
        </authorList>
    </citation>
    <scope>NUCLEOTIDE SEQUENCE</scope>
    <source>
        <strain evidence="3">NIAS01</strain>
        <tissue evidence="3">Whole body or cell culture</tissue>
    </source>
</reference>
<evidence type="ECO:0000256" key="1">
    <source>
        <dbReference type="SAM" id="MobiDB-lite"/>
    </source>
</evidence>
<feature type="chain" id="PRO_5039897640" evidence="2">
    <location>
        <begin position="16"/>
        <end position="146"/>
    </location>
</feature>
<comment type="caution">
    <text evidence="3">The sequence shown here is derived from an EMBL/GenBank/DDBJ whole genome shotgun (WGS) entry which is preliminary data.</text>
</comment>
<organism evidence="3 4">
    <name type="scientific">Polypedilum vanderplanki</name>
    <name type="common">Sleeping chironomid midge</name>
    <dbReference type="NCBI Taxonomy" id="319348"/>
    <lineage>
        <taxon>Eukaryota</taxon>
        <taxon>Metazoa</taxon>
        <taxon>Ecdysozoa</taxon>
        <taxon>Arthropoda</taxon>
        <taxon>Hexapoda</taxon>
        <taxon>Insecta</taxon>
        <taxon>Pterygota</taxon>
        <taxon>Neoptera</taxon>
        <taxon>Endopterygota</taxon>
        <taxon>Diptera</taxon>
        <taxon>Nematocera</taxon>
        <taxon>Chironomoidea</taxon>
        <taxon>Chironomidae</taxon>
        <taxon>Chironominae</taxon>
        <taxon>Polypedilum</taxon>
        <taxon>Polypedilum</taxon>
    </lineage>
</organism>
<dbReference type="Proteomes" id="UP001107558">
    <property type="component" value="Chromosome 4"/>
</dbReference>
<proteinExistence type="predicted"/>
<keyword evidence="2" id="KW-0732">Signal</keyword>
<evidence type="ECO:0000256" key="2">
    <source>
        <dbReference type="SAM" id="SignalP"/>
    </source>
</evidence>
<keyword evidence="4" id="KW-1185">Reference proteome</keyword>
<name>A0A9J6BDW0_POLVA</name>
<evidence type="ECO:0000313" key="4">
    <source>
        <dbReference type="Proteomes" id="UP001107558"/>
    </source>
</evidence>
<feature type="region of interest" description="Disordered" evidence="1">
    <location>
        <begin position="25"/>
        <end position="79"/>
    </location>
</feature>
<evidence type="ECO:0000313" key="3">
    <source>
        <dbReference type="EMBL" id="KAG5667898.1"/>
    </source>
</evidence>
<feature type="signal peptide" evidence="2">
    <location>
        <begin position="1"/>
        <end position="15"/>
    </location>
</feature>
<feature type="compositionally biased region" description="Basic and acidic residues" evidence="1">
    <location>
        <begin position="55"/>
        <end position="74"/>
    </location>
</feature>
<feature type="compositionally biased region" description="Pro residues" evidence="1">
    <location>
        <begin position="28"/>
        <end position="50"/>
    </location>
</feature>
<dbReference type="AlphaFoldDB" id="A0A9J6BDW0"/>
<dbReference type="EMBL" id="JADBJN010000004">
    <property type="protein sequence ID" value="KAG5667898.1"/>
    <property type="molecule type" value="Genomic_DNA"/>
</dbReference>
<feature type="region of interest" description="Disordered" evidence="1">
    <location>
        <begin position="109"/>
        <end position="146"/>
    </location>
</feature>
<sequence>MKYLILLALVGFAVAQIQVQIPIQRPQQPQPPVHWQPNPPARPQPQPPQWQQPRADWRQGEIHPDCPVTDDTRPDAVPVFIDGDSPNTFFICWGRIAWPFECPGNSVWRRDASPGPACANPGWEPQNNNWNNWNRRPFNGEEEAAE</sequence>
<protein>
    <submittedName>
        <fullName evidence="3">Uncharacterized protein</fullName>
    </submittedName>
</protein>
<accession>A0A9J6BDW0</accession>
<gene>
    <name evidence="3" type="ORF">PVAND_015863</name>
</gene>